<keyword evidence="2" id="KW-1185">Reference proteome</keyword>
<gene>
    <name evidence="1" type="ORF">HMPREF0083_04288</name>
</gene>
<organism evidence="1 2">
    <name type="scientific">Aneurinibacillus aneurinilyticus ATCC 12856</name>
    <dbReference type="NCBI Taxonomy" id="649747"/>
    <lineage>
        <taxon>Bacteria</taxon>
        <taxon>Bacillati</taxon>
        <taxon>Bacillota</taxon>
        <taxon>Bacilli</taxon>
        <taxon>Bacillales</taxon>
        <taxon>Paenibacillaceae</taxon>
        <taxon>Aneurinibacillus group</taxon>
        <taxon>Aneurinibacillus</taxon>
    </lineage>
</organism>
<accession>U1WGB3</accession>
<evidence type="ECO:0000313" key="1">
    <source>
        <dbReference type="EMBL" id="ERI07619.1"/>
    </source>
</evidence>
<dbReference type="STRING" id="649747.HMPREF0083_04288"/>
<comment type="caution">
    <text evidence="1">The sequence shown here is derived from an EMBL/GenBank/DDBJ whole genome shotgun (WGS) entry which is preliminary data.</text>
</comment>
<sequence>MVGRRKFGKKKRVDAPCASAEERLVCLFSVYHTGFSRFKDDLC</sequence>
<dbReference type="Proteomes" id="UP000016511">
    <property type="component" value="Unassembled WGS sequence"/>
</dbReference>
<evidence type="ECO:0000313" key="2">
    <source>
        <dbReference type="Proteomes" id="UP000016511"/>
    </source>
</evidence>
<proteinExistence type="predicted"/>
<dbReference type="EMBL" id="AWSJ01000259">
    <property type="protein sequence ID" value="ERI07619.1"/>
    <property type="molecule type" value="Genomic_DNA"/>
</dbReference>
<protein>
    <submittedName>
        <fullName evidence="1">Uncharacterized protein</fullName>
    </submittedName>
</protein>
<name>U1WGB3_ANEAE</name>
<reference evidence="1 2" key="1">
    <citation type="submission" date="2013-08" db="EMBL/GenBank/DDBJ databases">
        <authorList>
            <person name="Weinstock G."/>
            <person name="Sodergren E."/>
            <person name="Wylie T."/>
            <person name="Fulton L."/>
            <person name="Fulton R."/>
            <person name="Fronick C."/>
            <person name="O'Laughlin M."/>
            <person name="Godfrey J."/>
            <person name="Miner T."/>
            <person name="Herter B."/>
            <person name="Appelbaum E."/>
            <person name="Cordes M."/>
            <person name="Lek S."/>
            <person name="Wollam A."/>
            <person name="Pepin K.H."/>
            <person name="Palsikar V.B."/>
            <person name="Mitreva M."/>
            <person name="Wilson R.K."/>
        </authorList>
    </citation>
    <scope>NUCLEOTIDE SEQUENCE [LARGE SCALE GENOMIC DNA]</scope>
    <source>
        <strain evidence="1 2">ATCC 12856</strain>
    </source>
</reference>
<dbReference type="HOGENOM" id="CLU_197281_1_0_9"/>
<dbReference type="AlphaFoldDB" id="U1WGB3"/>